<organism evidence="1 2">
    <name type="scientific">Roseateles depolymerans</name>
    <dbReference type="NCBI Taxonomy" id="76731"/>
    <lineage>
        <taxon>Bacteria</taxon>
        <taxon>Pseudomonadati</taxon>
        <taxon>Pseudomonadota</taxon>
        <taxon>Betaproteobacteria</taxon>
        <taxon>Burkholderiales</taxon>
        <taxon>Sphaerotilaceae</taxon>
        <taxon>Roseateles</taxon>
    </lineage>
</organism>
<reference evidence="1 2" key="1">
    <citation type="submission" date="2015-12" db="EMBL/GenBank/DDBJ databases">
        <title>Complete genome of Roseateles depolymerans KCTC 42856.</title>
        <authorList>
            <person name="Kim K.M."/>
        </authorList>
    </citation>
    <scope>NUCLEOTIDE SEQUENCE [LARGE SCALE GENOMIC DNA]</scope>
    <source>
        <strain evidence="1 2">KCTC 42856</strain>
    </source>
</reference>
<dbReference type="EMBL" id="CP013729">
    <property type="protein sequence ID" value="ALV08780.1"/>
    <property type="molecule type" value="Genomic_DNA"/>
</dbReference>
<dbReference type="Proteomes" id="UP000060699">
    <property type="component" value="Chromosome"/>
</dbReference>
<dbReference type="KEGG" id="rdp:RD2015_4337"/>
<keyword evidence="2" id="KW-1185">Reference proteome</keyword>
<dbReference type="AlphaFoldDB" id="A0A0U3MMT0"/>
<gene>
    <name evidence="1" type="ORF">RD2015_4337</name>
</gene>
<accession>A0A0U3MMT0</accession>
<name>A0A0U3MMT0_9BURK</name>
<dbReference type="RefSeq" id="WP_170156571.1">
    <property type="nucleotide sequence ID" value="NZ_CP013729.1"/>
</dbReference>
<evidence type="ECO:0000313" key="2">
    <source>
        <dbReference type="Proteomes" id="UP000060699"/>
    </source>
</evidence>
<sequence>MSFHLRLAPLLRTCAWLAGVLWVVTVGVEALAQYRTGAFPSVPALIRVMALPLGLGALLALVDLVVVLAYPVRVLPEGLRGFNAWGAYKTVKWGDIPSVSPASLLRMRYLRVPVPASTWPMTVPLALRDLPGFLAAIEQHAGPEHPLAAAVRLALQARSEAPVATATAADPKVEP</sequence>
<proteinExistence type="predicted"/>
<protein>
    <submittedName>
        <fullName evidence="1">Uncharacterized protein</fullName>
    </submittedName>
</protein>
<evidence type="ECO:0000313" key="1">
    <source>
        <dbReference type="EMBL" id="ALV08780.1"/>
    </source>
</evidence>